<evidence type="ECO:0000313" key="11">
    <source>
        <dbReference type="EMBL" id="CAD8746143.1"/>
    </source>
</evidence>
<feature type="compositionally biased region" description="Low complexity" evidence="3">
    <location>
        <begin position="33"/>
        <end position="42"/>
    </location>
</feature>
<evidence type="ECO:0000256" key="3">
    <source>
        <dbReference type="SAM" id="MobiDB-lite"/>
    </source>
</evidence>
<feature type="region of interest" description="Disordered" evidence="3">
    <location>
        <begin position="1"/>
        <end position="54"/>
    </location>
</feature>
<dbReference type="Pfam" id="PF00390">
    <property type="entry name" value="malic"/>
    <property type="match status" value="1"/>
</dbReference>
<evidence type="ECO:0008006" key="12">
    <source>
        <dbReference type="Google" id="ProtNLM"/>
    </source>
</evidence>
<comment type="similarity">
    <text evidence="1">Belongs to the malic enzymes family.</text>
</comment>
<dbReference type="GO" id="GO:0046872">
    <property type="term" value="F:metal ion binding"/>
    <property type="evidence" value="ECO:0007669"/>
    <property type="project" value="UniProtKB-KW"/>
</dbReference>
<dbReference type="Gene3D" id="3.40.50.10380">
    <property type="entry name" value="Malic enzyme, N-terminal domain"/>
    <property type="match status" value="1"/>
</dbReference>
<comment type="cofactor">
    <cofactor evidence="2">
        <name>Mg(2+)</name>
        <dbReference type="ChEBI" id="CHEBI:18420"/>
    </cofactor>
    <cofactor evidence="2">
        <name>Mn(2+)</name>
        <dbReference type="ChEBI" id="CHEBI:29035"/>
    </cofactor>
    <text evidence="2">Divalent metal cations. Prefers magnesium or manganese.</text>
</comment>
<dbReference type="SUPFAM" id="SSF53223">
    <property type="entry name" value="Aminoacid dehydrogenase-like, N-terminal domain"/>
    <property type="match status" value="1"/>
</dbReference>
<evidence type="ECO:0000313" key="6">
    <source>
        <dbReference type="EMBL" id="CAD8746138.1"/>
    </source>
</evidence>
<dbReference type="PANTHER" id="PTHR23406">
    <property type="entry name" value="MALIC ENZYME-RELATED"/>
    <property type="match status" value="1"/>
</dbReference>
<dbReference type="Gene3D" id="3.40.50.720">
    <property type="entry name" value="NAD(P)-binding Rossmann-like Domain"/>
    <property type="match status" value="1"/>
</dbReference>
<evidence type="ECO:0000313" key="10">
    <source>
        <dbReference type="EMBL" id="CAD8746142.1"/>
    </source>
</evidence>
<dbReference type="AlphaFoldDB" id="A0A6U2A7P2"/>
<dbReference type="GO" id="GO:0006108">
    <property type="term" value="P:malate metabolic process"/>
    <property type="evidence" value="ECO:0007669"/>
    <property type="project" value="TreeGrafter"/>
</dbReference>
<evidence type="ECO:0000313" key="8">
    <source>
        <dbReference type="EMBL" id="CAD8746140.1"/>
    </source>
</evidence>
<evidence type="ECO:0000313" key="9">
    <source>
        <dbReference type="EMBL" id="CAD8746141.1"/>
    </source>
</evidence>
<dbReference type="InterPro" id="IPR001891">
    <property type="entry name" value="Malic_OxRdtase"/>
</dbReference>
<organism evidence="9">
    <name type="scientific">Hemiselmis andersenii</name>
    <name type="common">Cryptophyte alga</name>
    <dbReference type="NCBI Taxonomy" id="464988"/>
    <lineage>
        <taxon>Eukaryota</taxon>
        <taxon>Cryptophyceae</taxon>
        <taxon>Cryptomonadales</taxon>
        <taxon>Hemiselmidaceae</taxon>
        <taxon>Hemiselmis</taxon>
    </lineage>
</organism>
<evidence type="ECO:0000256" key="2">
    <source>
        <dbReference type="PIRSR" id="PIRSR000106-3"/>
    </source>
</evidence>
<dbReference type="EMBL" id="HBFK01020449">
    <property type="protein sequence ID" value="CAD8746143.1"/>
    <property type="molecule type" value="Transcribed_RNA"/>
</dbReference>
<dbReference type="InterPro" id="IPR012302">
    <property type="entry name" value="Malic_NAD-bd"/>
</dbReference>
<dbReference type="EMBL" id="HBFK01020443">
    <property type="protein sequence ID" value="CAD8746139.1"/>
    <property type="molecule type" value="Transcribed_RNA"/>
</dbReference>
<dbReference type="EMBL" id="HBFK01020446">
    <property type="protein sequence ID" value="CAD8746142.1"/>
    <property type="molecule type" value="Transcribed_RNA"/>
</dbReference>
<name>A0A6U2A7P2_HEMAN</name>
<feature type="domain" description="Malic enzyme NAD-binding" evidence="4">
    <location>
        <begin position="374"/>
        <end position="639"/>
    </location>
</feature>
<accession>A0A6U2A7P2</accession>
<dbReference type="SMART" id="SM01274">
    <property type="entry name" value="malic"/>
    <property type="match status" value="1"/>
</dbReference>
<reference evidence="9" key="1">
    <citation type="submission" date="2021-01" db="EMBL/GenBank/DDBJ databases">
        <authorList>
            <person name="Corre E."/>
            <person name="Pelletier E."/>
            <person name="Niang G."/>
            <person name="Scheremetjew M."/>
            <person name="Finn R."/>
            <person name="Kale V."/>
            <person name="Holt S."/>
            <person name="Cochrane G."/>
            <person name="Meng A."/>
            <person name="Brown T."/>
            <person name="Cohen L."/>
        </authorList>
    </citation>
    <scope>NUCLEOTIDE SEQUENCE</scope>
    <source>
        <strain evidence="9">CCMP441</strain>
    </source>
</reference>
<keyword evidence="2" id="KW-0479">Metal-binding</keyword>
<dbReference type="SMART" id="SM00919">
    <property type="entry name" value="Malic_M"/>
    <property type="match status" value="1"/>
</dbReference>
<proteinExistence type="inferred from homology"/>
<evidence type="ECO:0000259" key="4">
    <source>
        <dbReference type="SMART" id="SM00919"/>
    </source>
</evidence>
<feature type="domain" description="Malic enzyme N-terminal" evidence="5">
    <location>
        <begin position="183"/>
        <end position="364"/>
    </location>
</feature>
<dbReference type="PRINTS" id="PR00072">
    <property type="entry name" value="MALOXRDTASE"/>
</dbReference>
<dbReference type="EMBL" id="HBFK01020444">
    <property type="protein sequence ID" value="CAD8746140.1"/>
    <property type="molecule type" value="Transcribed_RNA"/>
</dbReference>
<feature type="binding site" evidence="2">
    <location>
        <position position="373"/>
    </location>
    <ligand>
        <name>a divalent metal cation</name>
        <dbReference type="ChEBI" id="CHEBI:60240"/>
    </ligand>
</feature>
<evidence type="ECO:0000259" key="5">
    <source>
        <dbReference type="SMART" id="SM01274"/>
    </source>
</evidence>
<dbReference type="EMBL" id="HBFK01020442">
    <property type="protein sequence ID" value="CAD8746138.1"/>
    <property type="molecule type" value="Transcribed_RNA"/>
</dbReference>
<dbReference type="InterPro" id="IPR046346">
    <property type="entry name" value="Aminoacid_DH-like_N_sf"/>
</dbReference>
<protein>
    <recommendedName>
        <fullName evidence="12">Malic enzyme</fullName>
    </recommendedName>
</protein>
<dbReference type="SUPFAM" id="SSF51735">
    <property type="entry name" value="NAD(P)-binding Rossmann-fold domains"/>
    <property type="match status" value="1"/>
</dbReference>
<feature type="binding site" evidence="2">
    <location>
        <position position="349"/>
    </location>
    <ligand>
        <name>a divalent metal cation</name>
        <dbReference type="ChEBI" id="CHEBI:60240"/>
    </ligand>
</feature>
<dbReference type="InterPro" id="IPR036291">
    <property type="entry name" value="NAD(P)-bd_dom_sf"/>
</dbReference>
<evidence type="ECO:0000313" key="7">
    <source>
        <dbReference type="EMBL" id="CAD8746139.1"/>
    </source>
</evidence>
<dbReference type="InterPro" id="IPR037062">
    <property type="entry name" value="Malic_N_dom_sf"/>
</dbReference>
<feature type="region of interest" description="Disordered" evidence="3">
    <location>
        <begin position="106"/>
        <end position="127"/>
    </location>
</feature>
<dbReference type="NCBIfam" id="NF010052">
    <property type="entry name" value="PRK13529.1"/>
    <property type="match status" value="1"/>
</dbReference>
<dbReference type="EMBL" id="HBFK01020445">
    <property type="protein sequence ID" value="CAD8746141.1"/>
    <property type="molecule type" value="Transcribed_RNA"/>
</dbReference>
<dbReference type="PANTHER" id="PTHR23406:SF90">
    <property type="entry name" value="MALIC ENZYME-RELATED"/>
    <property type="match status" value="1"/>
</dbReference>
<sequence length="677" mass="71864">MGCGASKQPILPTFSSEGVFPLPTAVTPPVPTSSPKAVPSPTGDGNRDPLSSWDRVWDGNEVERVSGGAWSNRMAPWDGTTSHRSDGTPTALVAQGGPSFSSRVPLIASNGPKQSPKSGLEHLTDPSLNRGGAFTNPERELLGLRGLLPPAVSTLKGQEARLMAMVRRAATPLEKHGILSAVRRENHAVFYRALLSHPQELFPIVGTPTIGAVCQAHGDTTLSLSAPQGLYITSSDRGAVPRVIANWPASNVKMVVITDGENVLGDLGAHGLPLAVSQCSLYTACGGIHPSECLAIAIDVGTDNEKLRMDDGYLGLRQARVRGAGYTDLLDEVMGSIAGRWPSSIVQFEAFSNKHAFEHLEKYRNNFCTFNDDIQGSAAVVLAALMSALRVTDRQFSDQTILLYGAGNTGCGVGDLIVAQMVHEGLTEADARARIWMADSQGLVLKTRSDLAPQKRVHAQAEAPKALAQMQSLAAPLPEESLLEMVEALKPTCLIGASSQQGAFSSSVLQKMAEMNPRPIIFALSTPTELAECTPEQAFLHTGGNVLFCSGGATSSITSRMGTLRPAQATNAYVFPGVALGLISSGATRVTTEVFRIAARVLAQMVSDSDLDQGSLLPPLSEIRQVAARIGTQVAEHVFQSGLTQRVKPSDVASATERMMYKPGYPQMFKTPVVGKE</sequence>
<dbReference type="Pfam" id="PF03949">
    <property type="entry name" value="Malic_M"/>
    <property type="match status" value="1"/>
</dbReference>
<evidence type="ECO:0000256" key="1">
    <source>
        <dbReference type="ARBA" id="ARBA00008785"/>
    </source>
</evidence>
<dbReference type="GO" id="GO:0004473">
    <property type="term" value="F:malate dehydrogenase (decarboxylating) (NADP+) activity"/>
    <property type="evidence" value="ECO:0007669"/>
    <property type="project" value="TreeGrafter"/>
</dbReference>
<dbReference type="InterPro" id="IPR012301">
    <property type="entry name" value="Malic_N_dom"/>
</dbReference>
<dbReference type="GO" id="GO:0051287">
    <property type="term" value="F:NAD binding"/>
    <property type="evidence" value="ECO:0007669"/>
    <property type="project" value="InterPro"/>
</dbReference>
<dbReference type="PIRSF" id="PIRSF000106">
    <property type="entry name" value="ME"/>
    <property type="match status" value="1"/>
</dbReference>
<gene>
    <name evidence="6" type="ORF">HAND1043_LOCUS12634</name>
    <name evidence="7" type="ORF">HAND1043_LOCUS12635</name>
    <name evidence="8" type="ORF">HAND1043_LOCUS12636</name>
    <name evidence="9" type="ORF">HAND1043_LOCUS12637</name>
    <name evidence="10" type="ORF">HAND1043_LOCUS12638</name>
    <name evidence="11" type="ORF">HAND1043_LOCUS12639</name>
</gene>